<dbReference type="AlphaFoldDB" id="K0S0H5"/>
<evidence type="ECO:0000259" key="2">
    <source>
        <dbReference type="Pfam" id="PF03407"/>
    </source>
</evidence>
<dbReference type="OrthoDB" id="540503at2759"/>
<gene>
    <name evidence="3" type="ORF">THAOC_21028</name>
</gene>
<dbReference type="GO" id="GO:0005794">
    <property type="term" value="C:Golgi apparatus"/>
    <property type="evidence" value="ECO:0007669"/>
    <property type="project" value="TreeGrafter"/>
</dbReference>
<dbReference type="GO" id="GO:0016757">
    <property type="term" value="F:glycosyltransferase activity"/>
    <property type="evidence" value="ECO:0007669"/>
    <property type="project" value="TreeGrafter"/>
</dbReference>
<evidence type="ECO:0000313" key="3">
    <source>
        <dbReference type="EMBL" id="EJK58815.1"/>
    </source>
</evidence>
<dbReference type="eggNOG" id="ENOG502QXRW">
    <property type="taxonomic scope" value="Eukaryota"/>
</dbReference>
<dbReference type="PANTHER" id="PTHR47032">
    <property type="entry name" value="UDP-D-XYLOSE:L-FUCOSE ALPHA-1,3-D-XYLOSYLTRANSFERASE-RELATED"/>
    <property type="match status" value="1"/>
</dbReference>
<name>K0S0H5_THAOC</name>
<dbReference type="OMA" id="IFACRSH"/>
<feature type="region of interest" description="Disordered" evidence="1">
    <location>
        <begin position="1"/>
        <end position="24"/>
    </location>
</feature>
<keyword evidence="4" id="KW-1185">Reference proteome</keyword>
<organism evidence="3 4">
    <name type="scientific">Thalassiosira oceanica</name>
    <name type="common">Marine diatom</name>
    <dbReference type="NCBI Taxonomy" id="159749"/>
    <lineage>
        <taxon>Eukaryota</taxon>
        <taxon>Sar</taxon>
        <taxon>Stramenopiles</taxon>
        <taxon>Ochrophyta</taxon>
        <taxon>Bacillariophyta</taxon>
        <taxon>Coscinodiscophyceae</taxon>
        <taxon>Thalassiosirophycidae</taxon>
        <taxon>Thalassiosirales</taxon>
        <taxon>Thalassiosiraceae</taxon>
        <taxon>Thalassiosira</taxon>
    </lineage>
</organism>
<sequence length="645" mass="72473">MAGSGDLLPSQLAGRSGGGMAKKPKSIKLSNGTWLLIVTLSSVASFYAGMGIAMNVASAHSKVACNLDQHQHQPRQSRNCDCEGTCLSAMAGDGKNGDLAKKLDDYFQSQCKLKIDEAIKGAQTRMGEAALPPSSSNKRFGRSMQHFVTGLASVNRKDMFQKYDFGVPMDPGAEREDILMLYDSKRAMPNSIDVVKEAENDGVIPHISAADATENCDVMKVLYIKNPDRSLRQCYALVGGQYEGYHLQKWMRLVGEGSKGKIEKSAPLRVTGRMTKSSGYDELLYPKPNHLAMHRKIMITYYTNYDFVRKELEKKLRQIAINNLVVVVTVNQGQAELLMNFVCSSRAKGFDLKNLIVFPSDDFSREIAEGLGLATFYNQQLMAAIPSQEAERYGDSTFALIMMGEFLIDLHEMAASDVDMVWLKDPRLYFESGSAGDFDVFFQDDGNRQERYTPYSANSGFYFIRNNERSKLLFRQMLTSGDLIFACRSHQQILIQLLAEHNSLSGLRVKVLSRDNDEFPSGFHYHMRKDFMKKLISGKTEPYIFHMCWTLNKVSEDMFSGMLSPQRLTGRLIKDDKLKYMSQMGFWYVHDSCFPNKKASEISGDSMIGHCCSAEPLFECHYKDKASIKSCSSSPAKDGRGISWW</sequence>
<feature type="domain" description="Nucleotide-diphospho-sugar transferase" evidence="2">
    <location>
        <begin position="414"/>
        <end position="551"/>
    </location>
</feature>
<dbReference type="PANTHER" id="PTHR47032:SF1">
    <property type="entry name" value="UDP-D-XYLOSE:L-FUCOSE ALPHA-1,3-D-XYLOSYLTRANSFERASE-RELATED"/>
    <property type="match status" value="1"/>
</dbReference>
<dbReference type="Proteomes" id="UP000266841">
    <property type="component" value="Unassembled WGS sequence"/>
</dbReference>
<evidence type="ECO:0000313" key="4">
    <source>
        <dbReference type="Proteomes" id="UP000266841"/>
    </source>
</evidence>
<dbReference type="InterPro" id="IPR005069">
    <property type="entry name" value="Nucl-diP-sugar_transferase"/>
</dbReference>
<proteinExistence type="predicted"/>
<accession>K0S0H5</accession>
<dbReference type="InterPro" id="IPR052636">
    <property type="entry name" value="UDP-D-xylose:L-fucose_XylT"/>
</dbReference>
<reference evidence="3 4" key="1">
    <citation type="journal article" date="2012" name="Genome Biol.">
        <title>Genome and low-iron response of an oceanic diatom adapted to chronic iron limitation.</title>
        <authorList>
            <person name="Lommer M."/>
            <person name="Specht M."/>
            <person name="Roy A.S."/>
            <person name="Kraemer L."/>
            <person name="Andreson R."/>
            <person name="Gutowska M.A."/>
            <person name="Wolf J."/>
            <person name="Bergner S.V."/>
            <person name="Schilhabel M.B."/>
            <person name="Klostermeier U.C."/>
            <person name="Beiko R.G."/>
            <person name="Rosenstiel P."/>
            <person name="Hippler M."/>
            <person name="Laroche J."/>
        </authorList>
    </citation>
    <scope>NUCLEOTIDE SEQUENCE [LARGE SCALE GENOMIC DNA]</scope>
    <source>
        <strain evidence="3 4">CCMP1005</strain>
    </source>
</reference>
<comment type="caution">
    <text evidence="3">The sequence shown here is derived from an EMBL/GenBank/DDBJ whole genome shotgun (WGS) entry which is preliminary data.</text>
</comment>
<evidence type="ECO:0000256" key="1">
    <source>
        <dbReference type="SAM" id="MobiDB-lite"/>
    </source>
</evidence>
<protein>
    <recommendedName>
        <fullName evidence="2">Nucleotide-diphospho-sugar transferase domain-containing protein</fullName>
    </recommendedName>
</protein>
<dbReference type="EMBL" id="AGNL01024169">
    <property type="protein sequence ID" value="EJK58815.1"/>
    <property type="molecule type" value="Genomic_DNA"/>
</dbReference>
<dbReference type="Pfam" id="PF03407">
    <property type="entry name" value="Nucleotid_trans"/>
    <property type="match status" value="1"/>
</dbReference>